<evidence type="ECO:0000313" key="3">
    <source>
        <dbReference type="Proteomes" id="UP000595437"/>
    </source>
</evidence>
<sequence length="56" mass="6195">MALESEEDQPPISTATKASEMLLEHEEEQPLTSTATSFLDLSGVCLCVFLHKFLLL</sequence>
<dbReference type="EMBL" id="CP045892">
    <property type="protein sequence ID" value="QQP51982.1"/>
    <property type="molecule type" value="Genomic_DNA"/>
</dbReference>
<evidence type="ECO:0000313" key="2">
    <source>
        <dbReference type="EMBL" id="QQP51982.1"/>
    </source>
</evidence>
<gene>
    <name evidence="2" type="ORF">FKW44_003963</name>
</gene>
<dbReference type="AlphaFoldDB" id="A0A7T8HL80"/>
<reference evidence="3" key="1">
    <citation type="submission" date="2021-01" db="EMBL/GenBank/DDBJ databases">
        <title>Caligus Genome Assembly.</title>
        <authorList>
            <person name="Gallardo-Escarate C."/>
        </authorList>
    </citation>
    <scope>NUCLEOTIDE SEQUENCE [LARGE SCALE GENOMIC DNA]</scope>
</reference>
<proteinExistence type="predicted"/>
<evidence type="ECO:0000256" key="1">
    <source>
        <dbReference type="SAM" id="MobiDB-lite"/>
    </source>
</evidence>
<name>A0A7T8HL80_CALRO</name>
<keyword evidence="3" id="KW-1185">Reference proteome</keyword>
<protein>
    <submittedName>
        <fullName evidence="2">Uncharacterized protein</fullName>
    </submittedName>
</protein>
<feature type="region of interest" description="Disordered" evidence="1">
    <location>
        <begin position="1"/>
        <end position="28"/>
    </location>
</feature>
<accession>A0A7T8HL80</accession>
<dbReference type="Proteomes" id="UP000595437">
    <property type="component" value="Chromosome 3"/>
</dbReference>
<organism evidence="2 3">
    <name type="scientific">Caligus rogercresseyi</name>
    <name type="common">Sea louse</name>
    <dbReference type="NCBI Taxonomy" id="217165"/>
    <lineage>
        <taxon>Eukaryota</taxon>
        <taxon>Metazoa</taxon>
        <taxon>Ecdysozoa</taxon>
        <taxon>Arthropoda</taxon>
        <taxon>Crustacea</taxon>
        <taxon>Multicrustacea</taxon>
        <taxon>Hexanauplia</taxon>
        <taxon>Copepoda</taxon>
        <taxon>Siphonostomatoida</taxon>
        <taxon>Caligidae</taxon>
        <taxon>Caligus</taxon>
    </lineage>
</organism>